<organism evidence="7 8">
    <name type="scientific">Glonium stellatum</name>
    <dbReference type="NCBI Taxonomy" id="574774"/>
    <lineage>
        <taxon>Eukaryota</taxon>
        <taxon>Fungi</taxon>
        <taxon>Dikarya</taxon>
        <taxon>Ascomycota</taxon>
        <taxon>Pezizomycotina</taxon>
        <taxon>Dothideomycetes</taxon>
        <taxon>Pleosporomycetidae</taxon>
        <taxon>Gloniales</taxon>
        <taxon>Gloniaceae</taxon>
        <taxon>Glonium</taxon>
    </lineage>
</organism>
<comment type="subcellular location">
    <subcellularLocation>
        <location evidence="2">Chromosome</location>
        <location evidence="2">Centromere</location>
    </subcellularLocation>
    <subcellularLocation>
        <location evidence="1">Nucleus</location>
    </subcellularLocation>
</comment>
<dbReference type="InterPro" id="IPR012485">
    <property type="entry name" value="CENP-I"/>
</dbReference>
<gene>
    <name evidence="7" type="ORF">AOQ84DRAFT_115697</name>
</gene>
<dbReference type="Pfam" id="PF07778">
    <property type="entry name" value="CENP-I"/>
    <property type="match status" value="1"/>
</dbReference>
<dbReference type="PANTHER" id="PTHR48208:SF2">
    <property type="entry name" value="CENTROMERE PROTEIN I"/>
    <property type="match status" value="1"/>
</dbReference>
<dbReference type="PANTHER" id="PTHR48208">
    <property type="entry name" value="CENTROMERE PROTEIN I"/>
    <property type="match status" value="1"/>
</dbReference>
<evidence type="ECO:0000256" key="2">
    <source>
        <dbReference type="ARBA" id="ARBA00004584"/>
    </source>
</evidence>
<keyword evidence="5" id="KW-0539">Nucleus</keyword>
<dbReference type="EMBL" id="KV748740">
    <property type="protein sequence ID" value="OCL13301.1"/>
    <property type="molecule type" value="Genomic_DNA"/>
</dbReference>
<evidence type="ECO:0000313" key="7">
    <source>
        <dbReference type="EMBL" id="OCL13301.1"/>
    </source>
</evidence>
<dbReference type="GO" id="GO:0000939">
    <property type="term" value="C:inner kinetochore"/>
    <property type="evidence" value="ECO:0007669"/>
    <property type="project" value="TreeGrafter"/>
</dbReference>
<evidence type="ECO:0000256" key="4">
    <source>
        <dbReference type="ARBA" id="ARBA00022454"/>
    </source>
</evidence>
<proteinExistence type="inferred from homology"/>
<dbReference type="AlphaFoldDB" id="A0A8E2FAY8"/>
<comment type="similarity">
    <text evidence="3">Belongs to the CENP-I/CTF3 family.</text>
</comment>
<accession>A0A8E2FAY8</accession>
<sequence length="709" mass="78320">MPSVTDNTSRPDNLHDALEALQQASSTPAKQRKSKASIAVDAICHHAFQHGLDSASLKAIVVIVTRRTELDQSSVTNLVKNLYPAHLVSADVVVTIIGALGQGKSKPSTATQLALLKWLVTVYEIIEDPKTLSRLYGVLFGLLDMISLRTSLCHLLSLITRRKHVRPFRIQQLLDLSRGLGSEPALQGLLRVYKDYYPDIILGSTAAGRNSFPPQPDPEWRKRFLAIHDASARRAEGSLVQQNGFRVLRQGVKRSKVSVIPEVHTFHANETSVTLEEIDNVDDFVEKLEKIELPGQIISSLKDPLLQKYLSLNPSNLASRRVDLWLLIFLEDEFEAVKRGDSPSTFLSEIFEAILGQTRYTKSIPPIIDAFLKEYLLIWNGVADDDAILELLAFLPVQQFQGIHTTYLAPVEAALISNNPDAYRKLVNLYTSILYRWAAQAPSQGSTTSSKSSLSYTQTITDLAKHVSTLALSILSAFPHDSNSPTISSILTFYEALSASSIPTVIPIILPPPHTTYLLLTCSSLATLTRLLTVLANYKNAFDTHPTPISAHYPATTTNTFNGYLMDTCNLLWRSRALLTADPNAQGCFCDPGIRATLQTYIASVEREYVLSSAFGLSHNSLLAALSAAAWRSLEEAEIQNQGPEAEDTVRHKGPVTQRNLVVLAKEGGVEVPWKKYRIEVLKWLEQRGCRGVKDLMFATMTGLKEAAA</sequence>
<dbReference type="OrthoDB" id="6347512at2759"/>
<evidence type="ECO:0000256" key="3">
    <source>
        <dbReference type="ARBA" id="ARBA00005470"/>
    </source>
</evidence>
<keyword evidence="4" id="KW-0158">Chromosome</keyword>
<dbReference type="Proteomes" id="UP000250140">
    <property type="component" value="Unassembled WGS sequence"/>
</dbReference>
<evidence type="ECO:0000313" key="8">
    <source>
        <dbReference type="Proteomes" id="UP000250140"/>
    </source>
</evidence>
<dbReference type="GO" id="GO:0005634">
    <property type="term" value="C:nucleus"/>
    <property type="evidence" value="ECO:0007669"/>
    <property type="project" value="UniProtKB-SubCell"/>
</dbReference>
<dbReference type="GO" id="GO:0034080">
    <property type="term" value="P:CENP-A containing chromatin assembly"/>
    <property type="evidence" value="ECO:0007669"/>
    <property type="project" value="TreeGrafter"/>
</dbReference>
<dbReference type="CDD" id="cd22647">
    <property type="entry name" value="CTF3_NTD_HEAT"/>
    <property type="match status" value="1"/>
</dbReference>
<keyword evidence="8" id="KW-1185">Reference proteome</keyword>
<evidence type="ECO:0000256" key="6">
    <source>
        <dbReference type="ARBA" id="ARBA00023328"/>
    </source>
</evidence>
<reference evidence="7 8" key="1">
    <citation type="journal article" date="2016" name="Nat. Commun.">
        <title>Ectomycorrhizal ecology is imprinted in the genome of the dominant symbiotic fungus Cenococcum geophilum.</title>
        <authorList>
            <consortium name="DOE Joint Genome Institute"/>
            <person name="Peter M."/>
            <person name="Kohler A."/>
            <person name="Ohm R.A."/>
            <person name="Kuo A."/>
            <person name="Krutzmann J."/>
            <person name="Morin E."/>
            <person name="Arend M."/>
            <person name="Barry K.W."/>
            <person name="Binder M."/>
            <person name="Choi C."/>
            <person name="Clum A."/>
            <person name="Copeland A."/>
            <person name="Grisel N."/>
            <person name="Haridas S."/>
            <person name="Kipfer T."/>
            <person name="LaButti K."/>
            <person name="Lindquist E."/>
            <person name="Lipzen A."/>
            <person name="Maire R."/>
            <person name="Meier B."/>
            <person name="Mihaltcheva S."/>
            <person name="Molinier V."/>
            <person name="Murat C."/>
            <person name="Poggeler S."/>
            <person name="Quandt C.A."/>
            <person name="Sperisen C."/>
            <person name="Tritt A."/>
            <person name="Tisserant E."/>
            <person name="Crous P.W."/>
            <person name="Henrissat B."/>
            <person name="Nehls U."/>
            <person name="Egli S."/>
            <person name="Spatafora J.W."/>
            <person name="Grigoriev I.V."/>
            <person name="Martin F.M."/>
        </authorList>
    </citation>
    <scope>NUCLEOTIDE SEQUENCE [LARGE SCALE GENOMIC DNA]</scope>
    <source>
        <strain evidence="7 8">CBS 207.34</strain>
    </source>
</reference>
<protein>
    <submittedName>
        <fullName evidence="7">Mis6-domain-containing protein</fullName>
    </submittedName>
</protein>
<dbReference type="GO" id="GO:0000070">
    <property type="term" value="P:mitotic sister chromatid segregation"/>
    <property type="evidence" value="ECO:0007669"/>
    <property type="project" value="TreeGrafter"/>
</dbReference>
<evidence type="ECO:0000256" key="5">
    <source>
        <dbReference type="ARBA" id="ARBA00023242"/>
    </source>
</evidence>
<name>A0A8E2FAY8_9PEZI</name>
<evidence type="ECO:0000256" key="1">
    <source>
        <dbReference type="ARBA" id="ARBA00004123"/>
    </source>
</evidence>
<keyword evidence="6" id="KW-0137">Centromere</keyword>